<protein>
    <recommendedName>
        <fullName evidence="5">Thiamine diphosphokinase</fullName>
        <ecNumber evidence="5">2.7.6.2</ecNumber>
    </recommendedName>
</protein>
<dbReference type="PANTHER" id="PTHR41299:SF1">
    <property type="entry name" value="THIAMINE PYROPHOSPHOKINASE"/>
    <property type="match status" value="1"/>
</dbReference>
<evidence type="ECO:0000256" key="5">
    <source>
        <dbReference type="NCBIfam" id="TIGR01378"/>
    </source>
</evidence>
<dbReference type="EMBL" id="AHEV01000009">
    <property type="protein sequence ID" value="EJR43557.1"/>
    <property type="molecule type" value="Genomic_DNA"/>
</dbReference>
<dbReference type="SMART" id="SM00983">
    <property type="entry name" value="TPK_B1_binding"/>
    <property type="match status" value="1"/>
</dbReference>
<dbReference type="PANTHER" id="PTHR41299">
    <property type="entry name" value="THIAMINE PYROPHOSPHOKINASE"/>
    <property type="match status" value="1"/>
</dbReference>
<keyword evidence="1" id="KW-0808">Transferase</keyword>
<reference evidence="7 8" key="1">
    <citation type="submission" date="2012-04" db="EMBL/GenBank/DDBJ databases">
        <title>The Genome Sequence of Bacillus cereus VD078.</title>
        <authorList>
            <consortium name="The Broad Institute Genome Sequencing Platform"/>
            <consortium name="The Broad Institute Genome Sequencing Center for Infectious Disease"/>
            <person name="Feldgarden M."/>
            <person name="Van der Auwera G.A."/>
            <person name="Mahillon J."/>
            <person name="Duprez V."/>
            <person name="Timmery S."/>
            <person name="Mattelet C."/>
            <person name="Dierick K."/>
            <person name="Sun M."/>
            <person name="Yu Z."/>
            <person name="Zhu L."/>
            <person name="Hu X."/>
            <person name="Shank E.B."/>
            <person name="Swiecicka I."/>
            <person name="Hansen B.M."/>
            <person name="Andrup L."/>
            <person name="Young S.K."/>
            <person name="Zeng Q."/>
            <person name="Gargeya S."/>
            <person name="Fitzgerald M."/>
            <person name="Haas B."/>
            <person name="Abouelleil A."/>
            <person name="Alvarado L."/>
            <person name="Arachchi H.M."/>
            <person name="Berlin A."/>
            <person name="Chapman S.B."/>
            <person name="Goldberg J."/>
            <person name="Griggs A."/>
            <person name="Gujja S."/>
            <person name="Hansen M."/>
            <person name="Howarth C."/>
            <person name="Imamovic A."/>
            <person name="Larimer J."/>
            <person name="McCowen C."/>
            <person name="Montmayeur A."/>
            <person name="Murphy C."/>
            <person name="Neiman D."/>
            <person name="Pearson M."/>
            <person name="Priest M."/>
            <person name="Roberts A."/>
            <person name="Saif S."/>
            <person name="Shea T."/>
            <person name="Sisk P."/>
            <person name="Sykes S."/>
            <person name="Wortman J."/>
            <person name="Nusbaum C."/>
            <person name="Birren B."/>
        </authorList>
    </citation>
    <scope>NUCLEOTIDE SEQUENCE [LARGE SCALE GENOMIC DNA]</scope>
    <source>
        <strain evidence="7 8">VD078</strain>
    </source>
</reference>
<evidence type="ECO:0000256" key="4">
    <source>
        <dbReference type="ARBA" id="ARBA00022840"/>
    </source>
</evidence>
<dbReference type="GO" id="GO:0006772">
    <property type="term" value="P:thiamine metabolic process"/>
    <property type="evidence" value="ECO:0007669"/>
    <property type="project" value="UniProtKB-UniRule"/>
</dbReference>
<organism evidence="7 8">
    <name type="scientific">Bacillus mycoides</name>
    <dbReference type="NCBI Taxonomy" id="1405"/>
    <lineage>
        <taxon>Bacteria</taxon>
        <taxon>Bacillati</taxon>
        <taxon>Bacillota</taxon>
        <taxon>Bacilli</taxon>
        <taxon>Bacillales</taxon>
        <taxon>Bacillaceae</taxon>
        <taxon>Bacillus</taxon>
        <taxon>Bacillus cereus group</taxon>
    </lineage>
</organism>
<dbReference type="InterPro" id="IPR007373">
    <property type="entry name" value="Thiamin_PyroPKinase_B1-bd"/>
</dbReference>
<keyword evidence="2" id="KW-0547">Nucleotide-binding</keyword>
<dbReference type="SUPFAM" id="SSF63862">
    <property type="entry name" value="Thiamin pyrophosphokinase, substrate-binding domain"/>
    <property type="match status" value="1"/>
</dbReference>
<dbReference type="SUPFAM" id="SSF63999">
    <property type="entry name" value="Thiamin pyrophosphokinase, catalytic domain"/>
    <property type="match status" value="1"/>
</dbReference>
<dbReference type="GO" id="GO:0016301">
    <property type="term" value="F:kinase activity"/>
    <property type="evidence" value="ECO:0007669"/>
    <property type="project" value="UniProtKB-KW"/>
</dbReference>
<name>A0ABC9R7D4_BACMY</name>
<evidence type="ECO:0000256" key="1">
    <source>
        <dbReference type="ARBA" id="ARBA00022679"/>
    </source>
</evidence>
<dbReference type="CDD" id="cd07995">
    <property type="entry name" value="TPK"/>
    <property type="match status" value="1"/>
</dbReference>
<dbReference type="AlphaFoldDB" id="A0ABC9R7D4"/>
<dbReference type="InterPro" id="IPR036759">
    <property type="entry name" value="TPK_catalytic_sf"/>
</dbReference>
<dbReference type="Gene3D" id="3.40.50.10240">
    <property type="entry name" value="Thiamin pyrophosphokinase, catalytic domain"/>
    <property type="match status" value="1"/>
</dbReference>
<dbReference type="InterPro" id="IPR007371">
    <property type="entry name" value="TPK_catalytic"/>
</dbReference>
<dbReference type="InterPro" id="IPR053149">
    <property type="entry name" value="TPK"/>
</dbReference>
<evidence type="ECO:0000256" key="3">
    <source>
        <dbReference type="ARBA" id="ARBA00022777"/>
    </source>
</evidence>
<dbReference type="GO" id="GO:0004788">
    <property type="term" value="F:thiamine diphosphokinase activity"/>
    <property type="evidence" value="ECO:0007669"/>
    <property type="project" value="UniProtKB-UniRule"/>
</dbReference>
<dbReference type="Pfam" id="PF04265">
    <property type="entry name" value="TPK_B1_binding"/>
    <property type="match status" value="1"/>
</dbReference>
<dbReference type="Pfam" id="PF04263">
    <property type="entry name" value="TPK_catalytic"/>
    <property type="match status" value="1"/>
</dbReference>
<evidence type="ECO:0000313" key="8">
    <source>
        <dbReference type="Proteomes" id="UP000006976"/>
    </source>
</evidence>
<proteinExistence type="predicted"/>
<accession>A0ABC9R7D4</accession>
<dbReference type="InterPro" id="IPR006282">
    <property type="entry name" value="Thi_PPkinase"/>
</dbReference>
<keyword evidence="3" id="KW-0418">Kinase</keyword>
<evidence type="ECO:0000256" key="2">
    <source>
        <dbReference type="ARBA" id="ARBA00022741"/>
    </source>
</evidence>
<feature type="domain" description="Thiamin pyrophosphokinase thiamin-binding" evidence="6">
    <location>
        <begin position="189"/>
        <end position="255"/>
    </location>
</feature>
<comment type="caution">
    <text evidence="7">The sequence shown here is derived from an EMBL/GenBank/DDBJ whole genome shotgun (WGS) entry which is preliminary data.</text>
</comment>
<sequence length="261" mass="29931">MNERTNLYPSEASSSLRLHYLYMLEWQIRRKAIYRMADCLFTIEGEGKMIIHILAGGPAEYCADFSRYENEEVVWAAVDRGVYRLLKRGITPAVAFGDYDSVTDEELAWMRQQTNELHIVPREKDQTDLEIAISWALEQKPKLIRIFGATGGRLDHGLANIQMLLKGLEVNIEMCIVDNKNEIMVKKFGMYIIEGNEHFPYVSFVPVTERVEGITLHGFKYPLTNKTIEWGSTLCISNELVEEKGTFSFTSGILMMIRSTD</sequence>
<dbReference type="NCBIfam" id="TIGR01378">
    <property type="entry name" value="thi_PPkinase"/>
    <property type="match status" value="1"/>
</dbReference>
<gene>
    <name evidence="7" type="ORF">III_01632</name>
</gene>
<dbReference type="Proteomes" id="UP000006976">
    <property type="component" value="Unassembled WGS sequence"/>
</dbReference>
<dbReference type="EC" id="2.7.6.2" evidence="5"/>
<evidence type="ECO:0000259" key="6">
    <source>
        <dbReference type="SMART" id="SM00983"/>
    </source>
</evidence>
<evidence type="ECO:0000313" key="7">
    <source>
        <dbReference type="EMBL" id="EJR43557.1"/>
    </source>
</evidence>
<dbReference type="GO" id="GO:0005524">
    <property type="term" value="F:ATP binding"/>
    <property type="evidence" value="ECO:0007669"/>
    <property type="project" value="UniProtKB-KW"/>
</dbReference>
<dbReference type="InterPro" id="IPR036371">
    <property type="entry name" value="TPK_B1-bd_sf"/>
</dbReference>
<keyword evidence="4" id="KW-0067">ATP-binding</keyword>